<evidence type="ECO:0000256" key="1">
    <source>
        <dbReference type="ARBA" id="ARBA00007409"/>
    </source>
</evidence>
<accession>A0A0C9V2D1</accession>
<reference evidence="5 6" key="1">
    <citation type="submission" date="2014-06" db="EMBL/GenBank/DDBJ databases">
        <title>Evolutionary Origins and Diversification of the Mycorrhizal Mutualists.</title>
        <authorList>
            <consortium name="DOE Joint Genome Institute"/>
            <consortium name="Mycorrhizal Genomics Consortium"/>
            <person name="Kohler A."/>
            <person name="Kuo A."/>
            <person name="Nagy L.G."/>
            <person name="Floudas D."/>
            <person name="Copeland A."/>
            <person name="Barry K.W."/>
            <person name="Cichocki N."/>
            <person name="Veneault-Fourrey C."/>
            <person name="LaButti K."/>
            <person name="Lindquist E.A."/>
            <person name="Lipzen A."/>
            <person name="Lundell T."/>
            <person name="Morin E."/>
            <person name="Murat C."/>
            <person name="Riley R."/>
            <person name="Ohm R."/>
            <person name="Sun H."/>
            <person name="Tunlid A."/>
            <person name="Henrissat B."/>
            <person name="Grigoriev I.V."/>
            <person name="Hibbett D.S."/>
            <person name="Martin F."/>
        </authorList>
    </citation>
    <scope>NUCLEOTIDE SEQUENCE [LARGE SCALE GENOMIC DNA]</scope>
    <source>
        <strain evidence="5 6">SS14</strain>
    </source>
</reference>
<evidence type="ECO:0000259" key="4">
    <source>
        <dbReference type="PROSITE" id="PS50405"/>
    </source>
</evidence>
<dbReference type="PROSITE" id="PS50405">
    <property type="entry name" value="GST_CTER"/>
    <property type="match status" value="1"/>
</dbReference>
<dbReference type="CDD" id="cd03048">
    <property type="entry name" value="GST_N_Ure2p_like"/>
    <property type="match status" value="1"/>
</dbReference>
<evidence type="ECO:0000256" key="2">
    <source>
        <dbReference type="RuleBase" id="RU003494"/>
    </source>
</evidence>
<evidence type="ECO:0000313" key="5">
    <source>
        <dbReference type="EMBL" id="KIJ41179.1"/>
    </source>
</evidence>
<comment type="similarity">
    <text evidence="1 2">Belongs to the GST superfamily.</text>
</comment>
<gene>
    <name evidence="5" type="ORF">M422DRAFT_255683</name>
</gene>
<evidence type="ECO:0000313" key="6">
    <source>
        <dbReference type="Proteomes" id="UP000054279"/>
    </source>
</evidence>
<dbReference type="PANTHER" id="PTHR44051">
    <property type="entry name" value="GLUTATHIONE S-TRANSFERASE-RELATED"/>
    <property type="match status" value="1"/>
</dbReference>
<dbReference type="Proteomes" id="UP000054279">
    <property type="component" value="Unassembled WGS sequence"/>
</dbReference>
<dbReference type="PANTHER" id="PTHR44051:SF8">
    <property type="entry name" value="GLUTATHIONE S-TRANSFERASE GSTA"/>
    <property type="match status" value="1"/>
</dbReference>
<dbReference type="SUPFAM" id="SSF52833">
    <property type="entry name" value="Thioredoxin-like"/>
    <property type="match status" value="1"/>
</dbReference>
<name>A0A0C9V2D1_SPHS4</name>
<organism evidence="5 6">
    <name type="scientific">Sphaerobolus stellatus (strain SS14)</name>
    <dbReference type="NCBI Taxonomy" id="990650"/>
    <lineage>
        <taxon>Eukaryota</taxon>
        <taxon>Fungi</taxon>
        <taxon>Dikarya</taxon>
        <taxon>Basidiomycota</taxon>
        <taxon>Agaricomycotina</taxon>
        <taxon>Agaricomycetes</taxon>
        <taxon>Phallomycetidae</taxon>
        <taxon>Geastrales</taxon>
        <taxon>Sphaerobolaceae</taxon>
        <taxon>Sphaerobolus</taxon>
    </lineage>
</organism>
<dbReference type="InterPro" id="IPR036282">
    <property type="entry name" value="Glutathione-S-Trfase_C_sf"/>
</dbReference>
<evidence type="ECO:0000259" key="3">
    <source>
        <dbReference type="PROSITE" id="PS50404"/>
    </source>
</evidence>
<dbReference type="Gene3D" id="3.40.30.10">
    <property type="entry name" value="Glutaredoxin"/>
    <property type="match status" value="1"/>
</dbReference>
<dbReference type="InterPro" id="IPR004046">
    <property type="entry name" value="GST_C"/>
</dbReference>
<dbReference type="SUPFAM" id="SSF47616">
    <property type="entry name" value="GST C-terminal domain-like"/>
    <property type="match status" value="1"/>
</dbReference>
<dbReference type="Gene3D" id="1.20.1050.10">
    <property type="match status" value="1"/>
</dbReference>
<dbReference type="InterPro" id="IPR010987">
    <property type="entry name" value="Glutathione-S-Trfase_C-like"/>
</dbReference>
<dbReference type="HOGENOM" id="CLU_011226_14_0_1"/>
<dbReference type="PROSITE" id="PS50404">
    <property type="entry name" value="GST_NTER"/>
    <property type="match status" value="1"/>
</dbReference>
<dbReference type="SFLD" id="SFLDG00358">
    <property type="entry name" value="Main_(cytGST)"/>
    <property type="match status" value="1"/>
</dbReference>
<dbReference type="Pfam" id="PF02798">
    <property type="entry name" value="GST_N"/>
    <property type="match status" value="1"/>
</dbReference>
<feature type="domain" description="GST C-terminal" evidence="4">
    <location>
        <begin position="97"/>
        <end position="236"/>
    </location>
</feature>
<keyword evidence="6" id="KW-1185">Reference proteome</keyword>
<dbReference type="InterPro" id="IPR040079">
    <property type="entry name" value="Glutathione_S-Trfase"/>
</dbReference>
<dbReference type="SFLD" id="SFLDS00019">
    <property type="entry name" value="Glutathione_Transferase_(cytos"/>
    <property type="match status" value="1"/>
</dbReference>
<dbReference type="InterPro" id="IPR004045">
    <property type="entry name" value="Glutathione_S-Trfase_N"/>
</dbReference>
<dbReference type="Pfam" id="PF00043">
    <property type="entry name" value="GST_C"/>
    <property type="match status" value="1"/>
</dbReference>
<evidence type="ECO:0008006" key="7">
    <source>
        <dbReference type="Google" id="ProtNLM"/>
    </source>
</evidence>
<dbReference type="InterPro" id="IPR036249">
    <property type="entry name" value="Thioredoxin-like_sf"/>
</dbReference>
<dbReference type="EMBL" id="KN837138">
    <property type="protein sequence ID" value="KIJ41179.1"/>
    <property type="molecule type" value="Genomic_DNA"/>
</dbReference>
<dbReference type="OrthoDB" id="422574at2759"/>
<dbReference type="AlphaFoldDB" id="A0A0C9V2D1"/>
<sequence length="240" mass="27900">MSESKPITLYTAPTFNGYSVPIALHELGVQYNLKYISFKEKEQKSEWFLKINPNGRIPAIVDHKNNDFPVFETSAILLYLTQHYDPEHKLSYDPVKEPNLYSEVLQWLCFAHGGIGPMQGQANHFFRFAPENIPYGIKRYQDETARLYSVVEQRLAGREWLVGSHYSIADIKSFPWIEAARWSGVELTEFPNIQAWINRIKARPDTHEGRGVPIRTDYEERLKNADEWSTEASKNFGFRK</sequence>
<protein>
    <recommendedName>
        <fullName evidence="7">Glutathione transferase</fullName>
    </recommendedName>
</protein>
<proteinExistence type="inferred from homology"/>
<feature type="domain" description="GST N-terminal" evidence="3">
    <location>
        <begin position="4"/>
        <end position="88"/>
    </location>
</feature>
<dbReference type="SFLD" id="SFLDG01151">
    <property type="entry name" value="Main.2:_Nu-like"/>
    <property type="match status" value="1"/>
</dbReference>